<name>A0A9D3T1B5_MEGAT</name>
<keyword evidence="10" id="KW-1185">Reference proteome</keyword>
<dbReference type="EMBL" id="JAFDVH010000022">
    <property type="protein sequence ID" value="KAG7456925.1"/>
    <property type="molecule type" value="Genomic_DNA"/>
</dbReference>
<dbReference type="GO" id="GO:0006612">
    <property type="term" value="P:protein targeting to membrane"/>
    <property type="evidence" value="ECO:0007669"/>
    <property type="project" value="TreeGrafter"/>
</dbReference>
<reference evidence="9" key="1">
    <citation type="submission" date="2021-01" db="EMBL/GenBank/DDBJ databases">
        <authorList>
            <person name="Zahm M."/>
            <person name="Roques C."/>
            <person name="Cabau C."/>
            <person name="Klopp C."/>
            <person name="Donnadieu C."/>
            <person name="Jouanno E."/>
            <person name="Lampietro C."/>
            <person name="Louis A."/>
            <person name="Herpin A."/>
            <person name="Echchiki A."/>
            <person name="Berthelot C."/>
            <person name="Parey E."/>
            <person name="Roest-Crollius H."/>
            <person name="Braasch I."/>
            <person name="Postlethwait J."/>
            <person name="Bobe J."/>
            <person name="Montfort J."/>
            <person name="Bouchez O."/>
            <person name="Begum T."/>
            <person name="Mejri S."/>
            <person name="Adams A."/>
            <person name="Chen W.-J."/>
            <person name="Guiguen Y."/>
        </authorList>
    </citation>
    <scope>NUCLEOTIDE SEQUENCE</scope>
    <source>
        <strain evidence="9">YG-15Mar2019-1</strain>
        <tissue evidence="9">Brain</tissue>
    </source>
</reference>
<dbReference type="GO" id="GO:0031849">
    <property type="term" value="F:olfactory receptor binding"/>
    <property type="evidence" value="ECO:0007669"/>
    <property type="project" value="TreeGrafter"/>
</dbReference>
<dbReference type="GO" id="GO:0051205">
    <property type="term" value="P:protein insertion into membrane"/>
    <property type="evidence" value="ECO:0007669"/>
    <property type="project" value="TreeGrafter"/>
</dbReference>
<dbReference type="AlphaFoldDB" id="A0A9D3T1B5"/>
<accession>A0A9D3T1B5</accession>
<evidence type="ECO:0000313" key="10">
    <source>
        <dbReference type="Proteomes" id="UP001046870"/>
    </source>
</evidence>
<dbReference type="GO" id="GO:0008270">
    <property type="term" value="F:zinc ion binding"/>
    <property type="evidence" value="ECO:0007669"/>
    <property type="project" value="UniProtKB-KW"/>
</dbReference>
<keyword evidence="4" id="KW-0863">Zinc-finger</keyword>
<proteinExistence type="predicted"/>
<keyword evidence="6" id="KW-1133">Transmembrane helix</keyword>
<dbReference type="SMART" id="SM01328">
    <property type="entry name" value="zf-3CxxC"/>
    <property type="match status" value="1"/>
</dbReference>
<evidence type="ECO:0000256" key="5">
    <source>
        <dbReference type="ARBA" id="ARBA00022833"/>
    </source>
</evidence>
<evidence type="ECO:0000256" key="7">
    <source>
        <dbReference type="ARBA" id="ARBA00023136"/>
    </source>
</evidence>
<organism evidence="9 10">
    <name type="scientific">Megalops atlanticus</name>
    <name type="common">Tarpon</name>
    <name type="synonym">Clupea gigantea</name>
    <dbReference type="NCBI Taxonomy" id="7932"/>
    <lineage>
        <taxon>Eukaryota</taxon>
        <taxon>Metazoa</taxon>
        <taxon>Chordata</taxon>
        <taxon>Craniata</taxon>
        <taxon>Vertebrata</taxon>
        <taxon>Euteleostomi</taxon>
        <taxon>Actinopterygii</taxon>
        <taxon>Neopterygii</taxon>
        <taxon>Teleostei</taxon>
        <taxon>Elopiformes</taxon>
        <taxon>Megalopidae</taxon>
        <taxon>Megalops</taxon>
    </lineage>
</organism>
<dbReference type="GO" id="GO:0016020">
    <property type="term" value="C:membrane"/>
    <property type="evidence" value="ECO:0007669"/>
    <property type="project" value="UniProtKB-SubCell"/>
</dbReference>
<dbReference type="Pfam" id="PF13695">
    <property type="entry name" value="Zn_ribbon_3CxxC"/>
    <property type="match status" value="1"/>
</dbReference>
<evidence type="ECO:0000256" key="3">
    <source>
        <dbReference type="ARBA" id="ARBA00022723"/>
    </source>
</evidence>
<sequence length="161" mass="18484">MSDQDWHRVFNNKTATLNKPDSWRLLFDDTIEGAEAGWEGYIRSVFSSFTCSRCGHKWASSKVQMVFRMRLDTSNHQGTVRVRRYRQNCKTCPDAAFEKPTVSTMDLDKVMDKLMEKILVKCYREPSTTPSRPFQPEKVLKGPHLSSHCEACINGKCSLGE</sequence>
<keyword evidence="2" id="KW-0812">Transmembrane</keyword>
<dbReference type="Proteomes" id="UP001046870">
    <property type="component" value="Chromosome 22"/>
</dbReference>
<evidence type="ECO:0000259" key="8">
    <source>
        <dbReference type="SMART" id="SM01328"/>
    </source>
</evidence>
<dbReference type="OrthoDB" id="8121437at2759"/>
<dbReference type="PANTHER" id="PTHR14402:SF8">
    <property type="entry name" value="RECEPTOR-TRANSPORTING PROTEIN 4"/>
    <property type="match status" value="1"/>
</dbReference>
<evidence type="ECO:0000256" key="1">
    <source>
        <dbReference type="ARBA" id="ARBA00004167"/>
    </source>
</evidence>
<dbReference type="InterPro" id="IPR027377">
    <property type="entry name" value="ZAR1/RTP1-5-like_Znf-3CxxC"/>
</dbReference>
<keyword evidence="3" id="KW-0479">Metal-binding</keyword>
<keyword evidence="7" id="KW-0472">Membrane</keyword>
<dbReference type="PANTHER" id="PTHR14402">
    <property type="entry name" value="RECEPTOR TRANSPORTING PROTEIN"/>
    <property type="match status" value="1"/>
</dbReference>
<comment type="caution">
    <text evidence="9">The sequence shown here is derived from an EMBL/GenBank/DDBJ whole genome shotgun (WGS) entry which is preliminary data.</text>
</comment>
<protein>
    <recommendedName>
        <fullName evidence="8">3CxxC-type domain-containing protein</fullName>
    </recommendedName>
</protein>
<gene>
    <name evidence="9" type="ORF">MATL_G00241080</name>
</gene>
<evidence type="ECO:0000256" key="6">
    <source>
        <dbReference type="ARBA" id="ARBA00022989"/>
    </source>
</evidence>
<evidence type="ECO:0000313" key="9">
    <source>
        <dbReference type="EMBL" id="KAG7456925.1"/>
    </source>
</evidence>
<evidence type="ECO:0000256" key="4">
    <source>
        <dbReference type="ARBA" id="ARBA00022771"/>
    </source>
</evidence>
<comment type="subcellular location">
    <subcellularLocation>
        <location evidence="1">Membrane</location>
        <topology evidence="1">Single-pass membrane protein</topology>
    </subcellularLocation>
</comment>
<dbReference type="InterPro" id="IPR026096">
    <property type="entry name" value="R-trans_p"/>
</dbReference>
<feature type="domain" description="3CxxC-type" evidence="8">
    <location>
        <begin position="44"/>
        <end position="155"/>
    </location>
</feature>
<evidence type="ECO:0000256" key="2">
    <source>
        <dbReference type="ARBA" id="ARBA00022692"/>
    </source>
</evidence>
<keyword evidence="5" id="KW-0862">Zinc</keyword>